<gene>
    <name evidence="3" type="ORF">F0Q45_27340</name>
</gene>
<keyword evidence="1" id="KW-0808">Transferase</keyword>
<dbReference type="RefSeq" id="WP_149656742.1">
    <property type="nucleotide sequence ID" value="NZ_VTZN01000680.1"/>
</dbReference>
<sequence length="74" mass="7723">VSRRGPDAPGADELGQRLTELGAEVTIAACDTSSRAELAALLESIPDQHRLTAVIHTAGVLDDAVVTELTESQL</sequence>
<keyword evidence="4" id="KW-1185">Reference proteome</keyword>
<dbReference type="AlphaFoldDB" id="A0A5B1AFI7"/>
<evidence type="ECO:0000313" key="3">
    <source>
        <dbReference type="EMBL" id="KAA1234642.1"/>
    </source>
</evidence>
<dbReference type="OrthoDB" id="9778690at2"/>
<reference evidence="3 4" key="1">
    <citation type="submission" date="2019-09" db="EMBL/GenBank/DDBJ databases">
        <title>Report of infection by Mycobacterium simiae a patient suffering from pulmonary tuberculosis.</title>
        <authorList>
            <person name="Mohanty P.S."/>
            <person name="Bansal A.K."/>
            <person name="Singh H."/>
            <person name="Sharma S."/>
            <person name="Patil S.A."/>
            <person name="Upadhaya P."/>
            <person name="Singh P.K."/>
            <person name="Kumar D."/>
            <person name="Kumar S."/>
            <person name="Singh R.K."/>
            <person name="Chaudhary B."/>
        </authorList>
    </citation>
    <scope>NUCLEOTIDE SEQUENCE [LARGE SCALE GENOMIC DNA]</scope>
    <source>
        <strain evidence="3 4">JAL-560-SIM</strain>
    </source>
</reference>
<dbReference type="PANTHER" id="PTHR43775">
    <property type="entry name" value="FATTY ACID SYNTHASE"/>
    <property type="match status" value="1"/>
</dbReference>
<protein>
    <submittedName>
        <fullName evidence="3">KR domain-containing protein</fullName>
    </submittedName>
</protein>
<accession>A0A5B1AFI7</accession>
<dbReference type="InterPro" id="IPR036291">
    <property type="entry name" value="NAD(P)-bd_dom_sf"/>
</dbReference>
<evidence type="ECO:0000313" key="4">
    <source>
        <dbReference type="Proteomes" id="UP000324701"/>
    </source>
</evidence>
<feature type="non-terminal residue" evidence="3">
    <location>
        <position position="74"/>
    </location>
</feature>
<dbReference type="GO" id="GO:0006633">
    <property type="term" value="P:fatty acid biosynthetic process"/>
    <property type="evidence" value="ECO:0007669"/>
    <property type="project" value="TreeGrafter"/>
</dbReference>
<dbReference type="Proteomes" id="UP000324701">
    <property type="component" value="Unassembled WGS sequence"/>
</dbReference>
<dbReference type="Pfam" id="PF08659">
    <property type="entry name" value="KR"/>
    <property type="match status" value="1"/>
</dbReference>
<dbReference type="EMBL" id="VTZN01000680">
    <property type="protein sequence ID" value="KAA1234642.1"/>
    <property type="molecule type" value="Genomic_DNA"/>
</dbReference>
<comment type="caution">
    <text evidence="3">The sequence shown here is derived from an EMBL/GenBank/DDBJ whole genome shotgun (WGS) entry which is preliminary data.</text>
</comment>
<dbReference type="PANTHER" id="PTHR43775:SF51">
    <property type="entry name" value="INACTIVE PHENOLPHTHIOCEROL SYNTHESIS POLYKETIDE SYNTHASE TYPE I PKS1-RELATED"/>
    <property type="match status" value="1"/>
</dbReference>
<feature type="domain" description="Ketoreductase (KR)" evidence="2">
    <location>
        <begin position="1"/>
        <end position="73"/>
    </location>
</feature>
<evidence type="ECO:0000259" key="2">
    <source>
        <dbReference type="Pfam" id="PF08659"/>
    </source>
</evidence>
<evidence type="ECO:0000256" key="1">
    <source>
        <dbReference type="ARBA" id="ARBA00022679"/>
    </source>
</evidence>
<dbReference type="Gene3D" id="3.40.50.720">
    <property type="entry name" value="NAD(P)-binding Rossmann-like Domain"/>
    <property type="match status" value="1"/>
</dbReference>
<dbReference type="SUPFAM" id="SSF51735">
    <property type="entry name" value="NAD(P)-binding Rossmann-fold domains"/>
    <property type="match status" value="1"/>
</dbReference>
<proteinExistence type="predicted"/>
<dbReference type="GO" id="GO:0004312">
    <property type="term" value="F:fatty acid synthase activity"/>
    <property type="evidence" value="ECO:0007669"/>
    <property type="project" value="TreeGrafter"/>
</dbReference>
<feature type="non-terminal residue" evidence="3">
    <location>
        <position position="1"/>
    </location>
</feature>
<organism evidence="3 4">
    <name type="scientific">Mycobacterium simiae</name>
    <name type="common">Mycobacterium habana</name>
    <dbReference type="NCBI Taxonomy" id="1784"/>
    <lineage>
        <taxon>Bacteria</taxon>
        <taxon>Bacillati</taxon>
        <taxon>Actinomycetota</taxon>
        <taxon>Actinomycetes</taxon>
        <taxon>Mycobacteriales</taxon>
        <taxon>Mycobacteriaceae</taxon>
        <taxon>Mycobacterium</taxon>
        <taxon>Mycobacterium simiae complex</taxon>
    </lineage>
</organism>
<dbReference type="InterPro" id="IPR013968">
    <property type="entry name" value="PKS_KR"/>
</dbReference>
<name>A0A5B1AFI7_MYCSI</name>
<dbReference type="InterPro" id="IPR050091">
    <property type="entry name" value="PKS_NRPS_Biosynth_Enz"/>
</dbReference>